<evidence type="ECO:0000256" key="6">
    <source>
        <dbReference type="HAMAP-Rule" id="MF_00050"/>
    </source>
</evidence>
<dbReference type="FunFam" id="1.10.8.10:FF:000001">
    <property type="entry name" value="Elongation factor Ts"/>
    <property type="match status" value="1"/>
</dbReference>
<keyword evidence="5 6" id="KW-0648">Protein biosynthesis</keyword>
<evidence type="ECO:0000259" key="10">
    <source>
        <dbReference type="Pfam" id="PF00889"/>
    </source>
</evidence>
<name>A0A1H9AKV0_9GAMM</name>
<dbReference type="SUPFAM" id="SSF54713">
    <property type="entry name" value="Elongation factor Ts (EF-Ts), dimerisation domain"/>
    <property type="match status" value="2"/>
</dbReference>
<dbReference type="GO" id="GO:0003746">
    <property type="term" value="F:translation elongation factor activity"/>
    <property type="evidence" value="ECO:0007669"/>
    <property type="project" value="UniProtKB-UniRule"/>
</dbReference>
<proteinExistence type="inferred from homology"/>
<dbReference type="EMBL" id="FOFS01000001">
    <property type="protein sequence ID" value="SEP77195.1"/>
    <property type="molecule type" value="Genomic_DNA"/>
</dbReference>
<dbReference type="SUPFAM" id="SSF46934">
    <property type="entry name" value="UBA-like"/>
    <property type="match status" value="1"/>
</dbReference>
<dbReference type="PANTHER" id="PTHR11741">
    <property type="entry name" value="ELONGATION FACTOR TS"/>
    <property type="match status" value="1"/>
</dbReference>
<organism evidence="11 12">
    <name type="scientific">Solimonas aquatica</name>
    <dbReference type="NCBI Taxonomy" id="489703"/>
    <lineage>
        <taxon>Bacteria</taxon>
        <taxon>Pseudomonadati</taxon>
        <taxon>Pseudomonadota</taxon>
        <taxon>Gammaproteobacteria</taxon>
        <taxon>Nevskiales</taxon>
        <taxon>Nevskiaceae</taxon>
        <taxon>Solimonas</taxon>
    </lineage>
</organism>
<dbReference type="PROSITE" id="PS01127">
    <property type="entry name" value="EF_TS_2"/>
    <property type="match status" value="1"/>
</dbReference>
<dbReference type="InterPro" id="IPR014039">
    <property type="entry name" value="Transl_elong_EFTs/EF1B_dimer"/>
</dbReference>
<dbReference type="Proteomes" id="UP000199233">
    <property type="component" value="Unassembled WGS sequence"/>
</dbReference>
<dbReference type="InterPro" id="IPR001816">
    <property type="entry name" value="Transl_elong_EFTs/EF1B"/>
</dbReference>
<evidence type="ECO:0000313" key="11">
    <source>
        <dbReference type="EMBL" id="SEP77195.1"/>
    </source>
</evidence>
<evidence type="ECO:0000256" key="8">
    <source>
        <dbReference type="RuleBase" id="RU000643"/>
    </source>
</evidence>
<dbReference type="Gene3D" id="3.30.479.20">
    <property type="entry name" value="Elongation factor Ts, dimerisation domain"/>
    <property type="match status" value="2"/>
</dbReference>
<evidence type="ECO:0000256" key="5">
    <source>
        <dbReference type="ARBA" id="ARBA00022917"/>
    </source>
</evidence>
<reference evidence="11 12" key="1">
    <citation type="submission" date="2016-10" db="EMBL/GenBank/DDBJ databases">
        <authorList>
            <person name="de Groot N.N."/>
        </authorList>
    </citation>
    <scope>NUCLEOTIDE SEQUENCE [LARGE SCALE GENOMIC DNA]</scope>
    <source>
        <strain evidence="11 12">DSM 25927</strain>
    </source>
</reference>
<dbReference type="OrthoDB" id="9808348at2"/>
<evidence type="ECO:0000256" key="4">
    <source>
        <dbReference type="ARBA" id="ARBA00022768"/>
    </source>
</evidence>
<evidence type="ECO:0000256" key="1">
    <source>
        <dbReference type="ARBA" id="ARBA00005532"/>
    </source>
</evidence>
<dbReference type="HAMAP" id="MF_00050">
    <property type="entry name" value="EF_Ts"/>
    <property type="match status" value="1"/>
</dbReference>
<dbReference type="GO" id="GO:0005737">
    <property type="term" value="C:cytoplasm"/>
    <property type="evidence" value="ECO:0007669"/>
    <property type="project" value="UniProtKB-SubCell"/>
</dbReference>
<evidence type="ECO:0000313" key="12">
    <source>
        <dbReference type="Proteomes" id="UP000199233"/>
    </source>
</evidence>
<sequence length="348" mass="36847">MSTPITAALVKELRDRTGAGMGDCKKALEAVGGDVAKAVEKLRMDGAAKADKKASRTAAEGVLAIARDAGAVTIVELNSETDFVAKGDEFRALAKRAAETALSEKPANVEALAQLKAGDSSLDEQRRGLVAKLGENLTIRRFARLEAAGGPLVTYLHPGDKIGVALAMANGDEELAKDLAMHIAAMSPRFLDSSEISAEVLASERRVIEATAAQEQADAKAESDKLAAALQEMDAEKQNGVYAGLSDEEKKSWDEDYATIKKKFGGGFKPKPAEILAKMIDGRVAKFVNEITLMGQPFVKNPDETVAKLLAAKKAKVAAFVRFAVGEGIEKQQTDFAAEVMAQAGIKS</sequence>
<dbReference type="Gene3D" id="1.10.286.20">
    <property type="match status" value="1"/>
</dbReference>
<comment type="function">
    <text evidence="6 7">Associates with the EF-Tu.GDP complex and induces the exchange of GDP to GTP. It remains bound to the aminoacyl-tRNA.EF-Tu.GTP complex up to the GTP hydrolysis stage on the ribosome.</text>
</comment>
<feature type="domain" description="Translation elongation factor EFTs/EF1B dimerisation" evidence="10">
    <location>
        <begin position="73"/>
        <end position="327"/>
    </location>
</feature>
<gene>
    <name evidence="6" type="primary">tsf</name>
    <name evidence="11" type="ORF">SAMN04488038_101438</name>
</gene>
<dbReference type="InterPro" id="IPR036402">
    <property type="entry name" value="EF-Ts_dimer_sf"/>
</dbReference>
<evidence type="ECO:0000256" key="9">
    <source>
        <dbReference type="SAM" id="Coils"/>
    </source>
</evidence>
<keyword evidence="12" id="KW-1185">Reference proteome</keyword>
<protein>
    <recommendedName>
        <fullName evidence="2 6">Elongation factor Ts</fullName>
        <shortName evidence="6">EF-Ts</shortName>
    </recommendedName>
</protein>
<evidence type="ECO:0000256" key="7">
    <source>
        <dbReference type="RuleBase" id="RU000642"/>
    </source>
</evidence>
<dbReference type="RefSeq" id="WP_093281332.1">
    <property type="nucleotide sequence ID" value="NZ_FOFS01000001.1"/>
</dbReference>
<accession>A0A1H9AKV0</accession>
<dbReference type="Gene3D" id="1.10.8.10">
    <property type="entry name" value="DNA helicase RuvA subunit, C-terminal domain"/>
    <property type="match status" value="1"/>
</dbReference>
<dbReference type="InterPro" id="IPR018101">
    <property type="entry name" value="Transl_elong_Ts_CS"/>
</dbReference>
<dbReference type="PROSITE" id="PS01126">
    <property type="entry name" value="EF_TS_1"/>
    <property type="match status" value="1"/>
</dbReference>
<evidence type="ECO:0000256" key="2">
    <source>
        <dbReference type="ARBA" id="ARBA00016956"/>
    </source>
</evidence>
<feature type="coiled-coil region" evidence="9">
    <location>
        <begin position="212"/>
        <end position="239"/>
    </location>
</feature>
<dbReference type="PANTHER" id="PTHR11741:SF0">
    <property type="entry name" value="ELONGATION FACTOR TS, MITOCHONDRIAL"/>
    <property type="match status" value="1"/>
</dbReference>
<evidence type="ECO:0000256" key="3">
    <source>
        <dbReference type="ARBA" id="ARBA00022490"/>
    </source>
</evidence>
<keyword evidence="4 6" id="KW-0251">Elongation factor</keyword>
<dbReference type="NCBIfam" id="TIGR00116">
    <property type="entry name" value="tsf"/>
    <property type="match status" value="1"/>
</dbReference>
<dbReference type="InterPro" id="IPR009060">
    <property type="entry name" value="UBA-like_sf"/>
</dbReference>
<dbReference type="STRING" id="489703.SAMN04488038_101438"/>
<dbReference type="Pfam" id="PF00889">
    <property type="entry name" value="EF_TS"/>
    <property type="match status" value="1"/>
</dbReference>
<comment type="subcellular location">
    <subcellularLocation>
        <location evidence="6 8">Cytoplasm</location>
    </subcellularLocation>
</comment>
<dbReference type="CDD" id="cd14275">
    <property type="entry name" value="UBA_EF-Ts"/>
    <property type="match status" value="1"/>
</dbReference>
<feature type="region of interest" description="Involved in Mg(2+) ion dislocation from EF-Tu" evidence="6">
    <location>
        <begin position="81"/>
        <end position="84"/>
    </location>
</feature>
<keyword evidence="3 6" id="KW-0963">Cytoplasm</keyword>
<comment type="similarity">
    <text evidence="1 6 7">Belongs to the EF-Ts family.</text>
</comment>
<dbReference type="AlphaFoldDB" id="A0A1H9AKV0"/>
<keyword evidence="9" id="KW-0175">Coiled coil</keyword>